<accession>A0A370PDF1</accession>
<reference evidence="3 4" key="1">
    <citation type="submission" date="2018-07" db="EMBL/GenBank/DDBJ databases">
        <title>Section-level genome sequencing of Aspergillus section Nigri to investigate inter- and intra-species variation.</title>
        <authorList>
            <consortium name="DOE Joint Genome Institute"/>
            <person name="Vesth T.C."/>
            <person name="Nybo J.L."/>
            <person name="Theobald S."/>
            <person name="Frisvad J.C."/>
            <person name="Larsen T.O."/>
            <person name="Nielsen K.F."/>
            <person name="Hoof J.B."/>
            <person name="Brandl J."/>
            <person name="Salamov A."/>
            <person name="Riley R."/>
            <person name="Gladden J.M."/>
            <person name="Phatale P."/>
            <person name="Nielsen M.T."/>
            <person name="Lyhne E.K."/>
            <person name="Kogle M.E."/>
            <person name="Strasser K."/>
            <person name="McDonnell E."/>
            <person name="Barry K."/>
            <person name="Clum A."/>
            <person name="Chen C."/>
            <person name="Nolan M."/>
            <person name="Sandor L."/>
            <person name="Kuo A."/>
            <person name="Lipzen A."/>
            <person name="Hainaut M."/>
            <person name="Drula E."/>
            <person name="Tsang A."/>
            <person name="Magnuson J.K."/>
            <person name="Henrissat B."/>
            <person name="Wiebenga A."/>
            <person name="Simmons B.A."/>
            <person name="Makela M.R."/>
            <person name="De vries R.P."/>
            <person name="Grigoriev I.V."/>
            <person name="Mortensen U.H."/>
            <person name="Baker S.E."/>
            <person name="Andersen M.R."/>
        </authorList>
    </citation>
    <scope>NUCLEOTIDE SEQUENCE [LARGE SCALE GENOMIC DNA]</scope>
    <source>
        <strain evidence="3 4">ATCC 13157</strain>
    </source>
</reference>
<feature type="region of interest" description="Disordered" evidence="1">
    <location>
        <begin position="80"/>
        <end position="101"/>
    </location>
</feature>
<name>A0A370PDF1_ASPPH</name>
<feature type="signal peptide" evidence="2">
    <location>
        <begin position="1"/>
        <end position="20"/>
    </location>
</feature>
<organism evidence="3 4">
    <name type="scientific">Aspergillus phoenicis ATCC 13157</name>
    <dbReference type="NCBI Taxonomy" id="1353007"/>
    <lineage>
        <taxon>Eukaryota</taxon>
        <taxon>Fungi</taxon>
        <taxon>Dikarya</taxon>
        <taxon>Ascomycota</taxon>
        <taxon>Pezizomycotina</taxon>
        <taxon>Eurotiomycetes</taxon>
        <taxon>Eurotiomycetidae</taxon>
        <taxon>Eurotiales</taxon>
        <taxon>Aspergillaceae</taxon>
        <taxon>Aspergillus</taxon>
    </lineage>
</organism>
<evidence type="ECO:0000256" key="1">
    <source>
        <dbReference type="SAM" id="MobiDB-lite"/>
    </source>
</evidence>
<keyword evidence="4" id="KW-1185">Reference proteome</keyword>
<proteinExistence type="predicted"/>
<dbReference type="Proteomes" id="UP000254937">
    <property type="component" value="Unassembled WGS sequence"/>
</dbReference>
<evidence type="ECO:0000313" key="4">
    <source>
        <dbReference type="Proteomes" id="UP000254937"/>
    </source>
</evidence>
<feature type="chain" id="PRO_5016787748" description="Cell wall protein" evidence="2">
    <location>
        <begin position="21"/>
        <end position="115"/>
    </location>
</feature>
<protein>
    <recommendedName>
        <fullName evidence="5">Cell wall protein</fullName>
    </recommendedName>
</protein>
<evidence type="ECO:0000313" key="3">
    <source>
        <dbReference type="EMBL" id="RDK39924.1"/>
    </source>
</evidence>
<dbReference type="EMBL" id="KZ851859">
    <property type="protein sequence ID" value="RDK39924.1"/>
    <property type="molecule type" value="Genomic_DNA"/>
</dbReference>
<sequence length="115" mass="11223">MRTFSVAVTSLLAFTGLAAAIPAPQGPVDLTNLPSGYTLDPVAEGVDQGVAGAPVVAQQLVDQPGDAAEKVANVLAGAGSSGQDLGPAASQNTALQPSQLESNRGVVGDLASLSG</sequence>
<gene>
    <name evidence="3" type="ORF">M752DRAFT_337704</name>
</gene>
<feature type="compositionally biased region" description="Polar residues" evidence="1">
    <location>
        <begin position="89"/>
        <end position="101"/>
    </location>
</feature>
<keyword evidence="2" id="KW-0732">Signal</keyword>
<dbReference type="AlphaFoldDB" id="A0A370PDF1"/>
<evidence type="ECO:0008006" key="5">
    <source>
        <dbReference type="Google" id="ProtNLM"/>
    </source>
</evidence>
<evidence type="ECO:0000256" key="2">
    <source>
        <dbReference type="SAM" id="SignalP"/>
    </source>
</evidence>